<keyword evidence="3" id="KW-1185">Reference proteome</keyword>
<dbReference type="RefSeq" id="XP_016608789.1">
    <property type="nucleotide sequence ID" value="XM_016752112.1"/>
</dbReference>
<evidence type="ECO:0000256" key="1">
    <source>
        <dbReference type="SAM" id="Phobius"/>
    </source>
</evidence>
<feature type="transmembrane region" description="Helical" evidence="1">
    <location>
        <begin position="51"/>
        <end position="70"/>
    </location>
</feature>
<dbReference type="OrthoDB" id="2104804at2759"/>
<name>A0A0L0HIN4_SPIPD</name>
<keyword evidence="1" id="KW-0472">Membrane</keyword>
<evidence type="ECO:0000313" key="3">
    <source>
        <dbReference type="Proteomes" id="UP000053201"/>
    </source>
</evidence>
<dbReference type="Proteomes" id="UP000053201">
    <property type="component" value="Unassembled WGS sequence"/>
</dbReference>
<gene>
    <name evidence="2" type="ORF">SPPG_03864</name>
</gene>
<dbReference type="InParanoid" id="A0A0L0HIN4"/>
<dbReference type="VEuPathDB" id="FungiDB:SPPG_03864"/>
<dbReference type="EMBL" id="KQ257455">
    <property type="protein sequence ID" value="KND00750.1"/>
    <property type="molecule type" value="Genomic_DNA"/>
</dbReference>
<evidence type="ECO:0000313" key="2">
    <source>
        <dbReference type="EMBL" id="KND00750.1"/>
    </source>
</evidence>
<proteinExistence type="predicted"/>
<reference evidence="2 3" key="1">
    <citation type="submission" date="2009-08" db="EMBL/GenBank/DDBJ databases">
        <title>The Genome Sequence of Spizellomyces punctatus strain DAOM BR117.</title>
        <authorList>
            <consortium name="The Broad Institute Genome Sequencing Platform"/>
            <person name="Russ C."/>
            <person name="Cuomo C."/>
            <person name="Shea T."/>
            <person name="Young S.K."/>
            <person name="Zeng Q."/>
            <person name="Koehrsen M."/>
            <person name="Haas B."/>
            <person name="Borodovsky M."/>
            <person name="Guigo R."/>
            <person name="Alvarado L."/>
            <person name="Berlin A."/>
            <person name="Bochicchio J."/>
            <person name="Borenstein D."/>
            <person name="Chapman S."/>
            <person name="Chen Z."/>
            <person name="Engels R."/>
            <person name="Freedman E."/>
            <person name="Gellesch M."/>
            <person name="Goldberg J."/>
            <person name="Griggs A."/>
            <person name="Gujja S."/>
            <person name="Heiman D."/>
            <person name="Hepburn T."/>
            <person name="Howarth C."/>
            <person name="Jen D."/>
            <person name="Larson L."/>
            <person name="Lewis B."/>
            <person name="Mehta T."/>
            <person name="Park D."/>
            <person name="Pearson M."/>
            <person name="Roberts A."/>
            <person name="Saif S."/>
            <person name="Shenoy N."/>
            <person name="Sisk P."/>
            <person name="Stolte C."/>
            <person name="Sykes S."/>
            <person name="Thomson T."/>
            <person name="Walk T."/>
            <person name="White J."/>
            <person name="Yandava C."/>
            <person name="Burger G."/>
            <person name="Gray M.W."/>
            <person name="Holland P.W.H."/>
            <person name="King N."/>
            <person name="Lang F.B.F."/>
            <person name="Roger A.J."/>
            <person name="Ruiz-Trillo I."/>
            <person name="Lander E."/>
            <person name="Nusbaum C."/>
        </authorList>
    </citation>
    <scope>NUCLEOTIDE SEQUENCE [LARGE SCALE GENOMIC DNA]</scope>
    <source>
        <strain evidence="2 3">DAOM BR117</strain>
    </source>
</reference>
<accession>A0A0L0HIN4</accession>
<sequence length="616" mass="69199">MSGILASDRALPRAIAWKAQNLGTAVSRNLITMEIRQILLRLLSRLCRPFVAWRALLVLVVVGPVALLHFRLSTPSPHVSRGKPVRSEVVRRWTSWDVGSGDPHYKECPANWEKHPEIQDLRKLIPHGRKGALVIPWVDTNLMVVKPAKTICGWLVIKGEKSHDIVGKRYSASEGDFFPPLPPFPVDGVTITAFGKQNGFEVPISVSDSFARYPDNVEEFRIYDVIIALRDPDVYRLEVLLEYSDLINADESPQTSETQAHLPVVVNHDGKPTLFSIHVQGKPLSRSTYLGLPHCQSSDHPGRWVNSSLLSKSPIANSWMSDEDETHEDLTEPLQTYDARVWVPFECRYRRWSYRAFRDKCLGKWYGLSHWWGDGNVRRALKALTTAGAWCKEWYDESTSECQCDDRTLVTPHIGDSASGWSVVPKVAGSTNATIMYASLASFTADTIDWQDLMNINKMKEQLRPQIALGMTRIEATPSVVIVGLPTLDTTTSTLSSVHSTLSSLTHALRATYAAHGVPIVLRTPQYASSPSTRLRTKLLSQFFAKSITAVLSPFTSVYIWDVHHLGDFATQSAKRRLAKCDLGHASRDMVEWENLILENVLCNKLLMQEKKVERV</sequence>
<keyword evidence="1" id="KW-0812">Transmembrane</keyword>
<dbReference type="GeneID" id="27687349"/>
<keyword evidence="1" id="KW-1133">Transmembrane helix</keyword>
<organism evidence="2 3">
    <name type="scientific">Spizellomyces punctatus (strain DAOM BR117)</name>
    <dbReference type="NCBI Taxonomy" id="645134"/>
    <lineage>
        <taxon>Eukaryota</taxon>
        <taxon>Fungi</taxon>
        <taxon>Fungi incertae sedis</taxon>
        <taxon>Chytridiomycota</taxon>
        <taxon>Chytridiomycota incertae sedis</taxon>
        <taxon>Chytridiomycetes</taxon>
        <taxon>Spizellomycetales</taxon>
        <taxon>Spizellomycetaceae</taxon>
        <taxon>Spizellomyces</taxon>
    </lineage>
</organism>
<dbReference type="eggNOG" id="ENOG502SRAH">
    <property type="taxonomic scope" value="Eukaryota"/>
</dbReference>
<protein>
    <submittedName>
        <fullName evidence="2">Uncharacterized protein</fullName>
    </submittedName>
</protein>
<dbReference type="AlphaFoldDB" id="A0A0L0HIN4"/>